<dbReference type="AlphaFoldDB" id="K5ZL56"/>
<dbReference type="HOGENOM" id="CLU_009583_27_0_10"/>
<protein>
    <recommendedName>
        <fullName evidence="6">Glycosyl transferase family 1 domain-containing protein</fullName>
    </recommendedName>
</protein>
<evidence type="ECO:0000313" key="4">
    <source>
        <dbReference type="EMBL" id="EKN12226.1"/>
    </source>
</evidence>
<dbReference type="PANTHER" id="PTHR46401:SF2">
    <property type="entry name" value="GLYCOSYLTRANSFERASE WBBK-RELATED"/>
    <property type="match status" value="1"/>
</dbReference>
<reference evidence="4 5" key="1">
    <citation type="submission" date="2012-02" db="EMBL/GenBank/DDBJ databases">
        <title>The Genome Sequence of Parabacteroides goldsteinii CL02T12C30.</title>
        <authorList>
            <consortium name="The Broad Institute Genome Sequencing Platform"/>
            <person name="Earl A."/>
            <person name="Ward D."/>
            <person name="Feldgarden M."/>
            <person name="Gevers D."/>
            <person name="Zitomersky N.L."/>
            <person name="Coyne M.J."/>
            <person name="Comstock L.E."/>
            <person name="Young S.K."/>
            <person name="Zeng Q."/>
            <person name="Gargeya S."/>
            <person name="Fitzgerald M."/>
            <person name="Haas B."/>
            <person name="Abouelleil A."/>
            <person name="Alvarado L."/>
            <person name="Arachchi H.M."/>
            <person name="Berlin A."/>
            <person name="Chapman S.B."/>
            <person name="Gearin G."/>
            <person name="Goldberg J."/>
            <person name="Griggs A."/>
            <person name="Gujja S."/>
            <person name="Hansen M."/>
            <person name="Heiman D."/>
            <person name="Howarth C."/>
            <person name="Larimer J."/>
            <person name="Lui A."/>
            <person name="MacDonald P.J.P."/>
            <person name="McCowen C."/>
            <person name="Montmayeur A."/>
            <person name="Murphy C."/>
            <person name="Neiman D."/>
            <person name="Pearson M."/>
            <person name="Priest M."/>
            <person name="Roberts A."/>
            <person name="Saif S."/>
            <person name="Shea T."/>
            <person name="Sisk P."/>
            <person name="Stolte C."/>
            <person name="Sykes S."/>
            <person name="Wortman J."/>
            <person name="Nusbaum C."/>
            <person name="Birren B."/>
        </authorList>
    </citation>
    <scope>NUCLEOTIDE SEQUENCE [LARGE SCALE GENOMIC DNA]</scope>
    <source>
        <strain evidence="4 5">CL02T12C30</strain>
    </source>
</reference>
<evidence type="ECO:0000256" key="1">
    <source>
        <dbReference type="ARBA" id="ARBA00022679"/>
    </source>
</evidence>
<keyword evidence="1" id="KW-0808">Transferase</keyword>
<sequence>MSKLVIDCLSFHEEKQFSYRVYIRNLIDYFFQNRPLVNFEVIILVFDISQKKYFEKYVSKFVLKGYKFNNPVHKYLIQSDLPRSLNLVEQDLILFPGNYTSWSKKCKQLLVIHDLAFLHNEVMNSVLMRLQRKTFTPISLKNADRIVAISDFTRRELIESYKVDQAKISVIYNHFNFEKFLSYQKFDQPIYSYFISVCSSAPYKNSITLLKAFNIYCLEKGSFHLVVVGALDSSNKECFKYYQSLPPFVREKIHIYSHISDTHLGSLYKNASAFISATLYEGLGMPIVEAMYHGIPAILSDLSICREVSLNLAYYFESYDFMKLKELMAMCEMEPTVKRNYSNQISQVYSSQNTVAKYIEIINLLYEE</sequence>
<dbReference type="Pfam" id="PF00534">
    <property type="entry name" value="Glycos_transf_1"/>
    <property type="match status" value="1"/>
</dbReference>
<evidence type="ECO:0008006" key="6">
    <source>
        <dbReference type="Google" id="ProtNLM"/>
    </source>
</evidence>
<gene>
    <name evidence="4" type="ORF">HMPREF1076_03391</name>
</gene>
<organism evidence="4 5">
    <name type="scientific">Parabacteroides goldsteinii CL02T12C30</name>
    <dbReference type="NCBI Taxonomy" id="999418"/>
    <lineage>
        <taxon>Bacteria</taxon>
        <taxon>Pseudomonadati</taxon>
        <taxon>Bacteroidota</taxon>
        <taxon>Bacteroidia</taxon>
        <taxon>Bacteroidales</taxon>
        <taxon>Tannerellaceae</taxon>
        <taxon>Parabacteroides</taxon>
    </lineage>
</organism>
<dbReference type="GO" id="GO:0009103">
    <property type="term" value="P:lipopolysaccharide biosynthetic process"/>
    <property type="evidence" value="ECO:0007669"/>
    <property type="project" value="TreeGrafter"/>
</dbReference>
<dbReference type="Gene3D" id="3.40.50.2000">
    <property type="entry name" value="Glycogen Phosphorylase B"/>
    <property type="match status" value="2"/>
</dbReference>
<dbReference type="OrthoDB" id="9801609at2"/>
<dbReference type="PATRIC" id="fig|999418.3.peg.3458"/>
<dbReference type="InterPro" id="IPR028098">
    <property type="entry name" value="Glyco_trans_4-like_N"/>
</dbReference>
<dbReference type="SUPFAM" id="SSF53756">
    <property type="entry name" value="UDP-Glycosyltransferase/glycogen phosphorylase"/>
    <property type="match status" value="1"/>
</dbReference>
<dbReference type="PANTHER" id="PTHR46401">
    <property type="entry name" value="GLYCOSYLTRANSFERASE WBBK-RELATED"/>
    <property type="match status" value="1"/>
</dbReference>
<evidence type="ECO:0000259" key="3">
    <source>
        <dbReference type="Pfam" id="PF13439"/>
    </source>
</evidence>
<dbReference type="InterPro" id="IPR001296">
    <property type="entry name" value="Glyco_trans_1"/>
</dbReference>
<name>K5ZL56_9BACT</name>
<dbReference type="RefSeq" id="WP_007656085.1">
    <property type="nucleotide sequence ID" value="NZ_JH976474.1"/>
</dbReference>
<feature type="domain" description="Glycosyltransferase subfamily 4-like N-terminal" evidence="3">
    <location>
        <begin position="39"/>
        <end position="176"/>
    </location>
</feature>
<dbReference type="CDD" id="cd03809">
    <property type="entry name" value="GT4_MtfB-like"/>
    <property type="match status" value="1"/>
</dbReference>
<proteinExistence type="predicted"/>
<evidence type="ECO:0000313" key="5">
    <source>
        <dbReference type="Proteomes" id="UP000006330"/>
    </source>
</evidence>
<evidence type="ECO:0000259" key="2">
    <source>
        <dbReference type="Pfam" id="PF00534"/>
    </source>
</evidence>
<dbReference type="EMBL" id="AGZO01000023">
    <property type="protein sequence ID" value="EKN12226.1"/>
    <property type="molecule type" value="Genomic_DNA"/>
</dbReference>
<dbReference type="GO" id="GO:0016757">
    <property type="term" value="F:glycosyltransferase activity"/>
    <property type="evidence" value="ECO:0007669"/>
    <property type="project" value="InterPro"/>
</dbReference>
<accession>K5ZL56</accession>
<dbReference type="Pfam" id="PF13439">
    <property type="entry name" value="Glyco_transf_4"/>
    <property type="match status" value="1"/>
</dbReference>
<dbReference type="Proteomes" id="UP000006330">
    <property type="component" value="Unassembled WGS sequence"/>
</dbReference>
<comment type="caution">
    <text evidence="4">The sequence shown here is derived from an EMBL/GenBank/DDBJ whole genome shotgun (WGS) entry which is preliminary data.</text>
</comment>
<feature type="domain" description="Glycosyl transferase family 1" evidence="2">
    <location>
        <begin position="193"/>
        <end position="329"/>
    </location>
</feature>